<sequence>MGDATNPPYPKHGALQHYATALTEALRKAVKLTSDAEPQIASLHKKIQEEEAEIEQLREKLRAVQTSQDQHQRELSELNLALRNQIDSESSVALQILKPEILDSYPASPDFASPERRVSEAQPLSDSVEESLPDGSGELDTKQTPSYITTGCTGLADQCIFEPI</sequence>
<comment type="caution">
    <text evidence="3">The sequence shown here is derived from an EMBL/GenBank/DDBJ whole genome shotgun (WGS) entry which is preliminary data.</text>
</comment>
<keyword evidence="1" id="KW-0175">Coiled coil</keyword>
<name>A0A9W8Z2E3_9PEZI</name>
<evidence type="ECO:0000256" key="1">
    <source>
        <dbReference type="SAM" id="Coils"/>
    </source>
</evidence>
<dbReference type="AlphaFoldDB" id="A0A9W8Z2E3"/>
<protein>
    <submittedName>
        <fullName evidence="3">Uncharacterized protein</fullName>
    </submittedName>
</protein>
<feature type="coiled-coil region" evidence="1">
    <location>
        <begin position="40"/>
        <end position="74"/>
    </location>
</feature>
<feature type="region of interest" description="Disordered" evidence="2">
    <location>
        <begin position="105"/>
        <end position="148"/>
    </location>
</feature>
<keyword evidence="4" id="KW-1185">Reference proteome</keyword>
<evidence type="ECO:0000313" key="3">
    <source>
        <dbReference type="EMBL" id="KAJ4396325.1"/>
    </source>
</evidence>
<organism evidence="3 4">
    <name type="scientific">Gnomoniopsis smithogilvyi</name>
    <dbReference type="NCBI Taxonomy" id="1191159"/>
    <lineage>
        <taxon>Eukaryota</taxon>
        <taxon>Fungi</taxon>
        <taxon>Dikarya</taxon>
        <taxon>Ascomycota</taxon>
        <taxon>Pezizomycotina</taxon>
        <taxon>Sordariomycetes</taxon>
        <taxon>Sordariomycetidae</taxon>
        <taxon>Diaporthales</taxon>
        <taxon>Gnomoniaceae</taxon>
        <taxon>Gnomoniopsis</taxon>
    </lineage>
</organism>
<dbReference type="EMBL" id="JAPEVB010000001">
    <property type="protein sequence ID" value="KAJ4396325.1"/>
    <property type="molecule type" value="Genomic_DNA"/>
</dbReference>
<reference evidence="3" key="1">
    <citation type="submission" date="2022-10" db="EMBL/GenBank/DDBJ databases">
        <title>Tapping the CABI collections for fungal endophytes: first genome assemblies for Collariella, Neodidymelliopsis, Ascochyta clinopodiicola, Didymella pomorum, Didymosphaeria variabile, Neocosmospora piperis and Neocucurbitaria cava.</title>
        <authorList>
            <person name="Hill R."/>
        </authorList>
    </citation>
    <scope>NUCLEOTIDE SEQUENCE</scope>
    <source>
        <strain evidence="3">IMI 355082</strain>
    </source>
</reference>
<gene>
    <name evidence="3" type="ORF">N0V93_000544</name>
</gene>
<dbReference type="Proteomes" id="UP001140453">
    <property type="component" value="Unassembled WGS sequence"/>
</dbReference>
<accession>A0A9W8Z2E3</accession>
<evidence type="ECO:0000256" key="2">
    <source>
        <dbReference type="SAM" id="MobiDB-lite"/>
    </source>
</evidence>
<proteinExistence type="predicted"/>
<evidence type="ECO:0000313" key="4">
    <source>
        <dbReference type="Proteomes" id="UP001140453"/>
    </source>
</evidence>